<proteinExistence type="predicted"/>
<accession>A0A975MR10</accession>
<dbReference type="AlphaFoldDB" id="A0A975MR10"/>
<organism evidence="2 3">
    <name type="scientific">Methylomonas paludis</name>
    <dbReference type="NCBI Taxonomy" id="1173101"/>
    <lineage>
        <taxon>Bacteria</taxon>
        <taxon>Pseudomonadati</taxon>
        <taxon>Pseudomonadota</taxon>
        <taxon>Gammaproteobacteria</taxon>
        <taxon>Methylococcales</taxon>
        <taxon>Methylococcaceae</taxon>
        <taxon>Methylomonas</taxon>
    </lineage>
</organism>
<keyword evidence="1" id="KW-0732">Signal</keyword>
<sequence length="101" mass="11071">MIKNFFRIAIAVCIGLASAPLFAEAPVLAEPSHPIGPTPSKTDVKANADFLKKHAEYYRSLEVYENSLAKQYGDQGNNVLKAKHEALASHEKAIASEYEPK</sequence>
<feature type="chain" id="PRO_5037663035" evidence="1">
    <location>
        <begin position="24"/>
        <end position="101"/>
    </location>
</feature>
<protein>
    <submittedName>
        <fullName evidence="2">Uncharacterized protein</fullName>
    </submittedName>
</protein>
<dbReference type="EMBL" id="CP073754">
    <property type="protein sequence ID" value="QWF72412.1"/>
    <property type="molecule type" value="Genomic_DNA"/>
</dbReference>
<gene>
    <name evidence="2" type="ORF">KEF85_08205</name>
</gene>
<evidence type="ECO:0000313" key="2">
    <source>
        <dbReference type="EMBL" id="QWF72412.1"/>
    </source>
</evidence>
<reference evidence="2" key="1">
    <citation type="submission" date="2021-04" db="EMBL/GenBank/DDBJ databases">
        <title>Draft genome sequence data of methanotrophic Methylovulum sp. strain S1L and Methylomonas sp. strain S2AM isolated from boreal lake water columns.</title>
        <authorList>
            <person name="Rissanen A.J."/>
            <person name="Mangayil R."/>
            <person name="Svenning M.M."/>
            <person name="Khanongnuch R."/>
        </authorList>
    </citation>
    <scope>NUCLEOTIDE SEQUENCE</scope>
    <source>
        <strain evidence="2">S2AM</strain>
    </source>
</reference>
<feature type="signal peptide" evidence="1">
    <location>
        <begin position="1"/>
        <end position="23"/>
    </location>
</feature>
<dbReference type="KEGG" id="mpad:KEF85_08205"/>
<evidence type="ECO:0000313" key="3">
    <source>
        <dbReference type="Proteomes" id="UP000676649"/>
    </source>
</evidence>
<dbReference type="Proteomes" id="UP000676649">
    <property type="component" value="Chromosome"/>
</dbReference>
<evidence type="ECO:0000256" key="1">
    <source>
        <dbReference type="SAM" id="SignalP"/>
    </source>
</evidence>
<name>A0A975MR10_9GAMM</name>
<keyword evidence="3" id="KW-1185">Reference proteome</keyword>
<dbReference type="RefSeq" id="WP_215584864.1">
    <property type="nucleotide sequence ID" value="NZ_CP073754.1"/>
</dbReference>